<dbReference type="HAMAP" id="MF_00900">
    <property type="entry name" value="GTPase_HflX"/>
    <property type="match status" value="1"/>
</dbReference>
<evidence type="ECO:0000313" key="10">
    <source>
        <dbReference type="EMBL" id="MBT9813690.1"/>
    </source>
</evidence>
<keyword evidence="5 6" id="KW-0342">GTP-binding</keyword>
<evidence type="ECO:0000256" key="5">
    <source>
        <dbReference type="ARBA" id="ARBA00023134"/>
    </source>
</evidence>
<feature type="binding site" evidence="7">
    <location>
        <begin position="208"/>
        <end position="215"/>
    </location>
    <ligand>
        <name>GTP</name>
        <dbReference type="ChEBI" id="CHEBI:37565"/>
    </ligand>
</feature>
<dbReference type="PRINTS" id="PR00326">
    <property type="entry name" value="GTP1OBG"/>
</dbReference>
<dbReference type="FunFam" id="3.40.50.11060:FF:000001">
    <property type="entry name" value="GTPase HflX"/>
    <property type="match status" value="1"/>
</dbReference>
<proteinExistence type="inferred from homology"/>
<dbReference type="Gene3D" id="3.40.50.11060">
    <property type="entry name" value="GTPase HflX, N-terminal domain"/>
    <property type="match status" value="1"/>
</dbReference>
<dbReference type="InterPro" id="IPR042108">
    <property type="entry name" value="GTPase_HflX_N_sf"/>
</dbReference>
<feature type="binding site" evidence="7">
    <location>
        <begin position="321"/>
        <end position="324"/>
    </location>
    <ligand>
        <name>GTP</name>
        <dbReference type="ChEBI" id="CHEBI:37565"/>
    </ligand>
</feature>
<dbReference type="SUPFAM" id="SSF52540">
    <property type="entry name" value="P-loop containing nucleoside triphosphate hydrolases"/>
    <property type="match status" value="1"/>
</dbReference>
<keyword evidence="4 8" id="KW-0460">Magnesium</keyword>
<dbReference type="PANTHER" id="PTHR10229:SF0">
    <property type="entry name" value="GTP-BINDING PROTEIN 6-RELATED"/>
    <property type="match status" value="1"/>
</dbReference>
<dbReference type="InterPro" id="IPR016496">
    <property type="entry name" value="GTPase_HflX"/>
</dbReference>
<evidence type="ECO:0000259" key="9">
    <source>
        <dbReference type="PROSITE" id="PS51705"/>
    </source>
</evidence>
<evidence type="ECO:0000256" key="8">
    <source>
        <dbReference type="PIRSR" id="PIRSR006809-2"/>
    </source>
</evidence>
<dbReference type="GO" id="GO:0003924">
    <property type="term" value="F:GTPase activity"/>
    <property type="evidence" value="ECO:0007669"/>
    <property type="project" value="UniProtKB-UniRule"/>
</dbReference>
<dbReference type="Gene3D" id="3.40.50.300">
    <property type="entry name" value="P-loop containing nucleotide triphosphate hydrolases"/>
    <property type="match status" value="1"/>
</dbReference>
<dbReference type="InterPro" id="IPR027417">
    <property type="entry name" value="P-loop_NTPase"/>
</dbReference>
<dbReference type="InterPro" id="IPR030394">
    <property type="entry name" value="G_HFLX_dom"/>
</dbReference>
<dbReference type="RefSeq" id="WP_040417325.1">
    <property type="nucleotide sequence ID" value="NZ_CABJDD010000001.1"/>
</dbReference>
<comment type="subunit">
    <text evidence="6">Monomer. Associates with the 50S ribosomal subunit.</text>
</comment>
<dbReference type="GO" id="GO:0046872">
    <property type="term" value="F:metal ion binding"/>
    <property type="evidence" value="ECO:0007669"/>
    <property type="project" value="UniProtKB-KW"/>
</dbReference>
<feature type="binding site" evidence="8">
    <location>
        <position position="235"/>
    </location>
    <ligand>
        <name>Mg(2+)</name>
        <dbReference type="ChEBI" id="CHEBI:18420"/>
    </ligand>
</feature>
<comment type="subcellular location">
    <subcellularLocation>
        <location evidence="6">Cytoplasm</location>
    </subcellularLocation>
    <text evidence="6">May associate with membranes.</text>
</comment>
<evidence type="ECO:0000256" key="4">
    <source>
        <dbReference type="ARBA" id="ARBA00022842"/>
    </source>
</evidence>
<keyword evidence="1 6" id="KW-0963">Cytoplasm</keyword>
<dbReference type="Gene3D" id="6.10.250.2860">
    <property type="match status" value="1"/>
</dbReference>
<dbReference type="GO" id="GO:0005737">
    <property type="term" value="C:cytoplasm"/>
    <property type="evidence" value="ECO:0007669"/>
    <property type="project" value="UniProtKB-SubCell"/>
</dbReference>
<evidence type="ECO:0000256" key="3">
    <source>
        <dbReference type="ARBA" id="ARBA00022741"/>
    </source>
</evidence>
<comment type="function">
    <text evidence="6">GTPase that associates with the 50S ribosomal subunit and may have a role during protein synthesis or ribosome biogenesis.</text>
</comment>
<feature type="binding site" evidence="7">
    <location>
        <begin position="255"/>
        <end position="258"/>
    </location>
    <ligand>
        <name>GTP</name>
        <dbReference type="ChEBI" id="CHEBI:37565"/>
    </ligand>
</feature>
<keyword evidence="3 6" id="KW-0547">Nucleotide-binding</keyword>
<protein>
    <recommendedName>
        <fullName evidence="6">GTPase HflX</fullName>
    </recommendedName>
    <alternativeName>
        <fullName evidence="6">GTP-binding protein HflX</fullName>
    </alternativeName>
</protein>
<reference evidence="10" key="1">
    <citation type="journal article" date="2021" name="Gut Microbes">
        <title>A synthetic consortium of 100 gut commensals modulates the composition and function in a colon model of the microbiome of elderly subjects.</title>
        <authorList>
            <person name="Perez M."/>
            <person name="Ntemiri A."/>
            <person name="Tan H."/>
            <person name="Harris H.M.B."/>
            <person name="Roager H.M."/>
            <person name="Ribiere C."/>
            <person name="O'Toole P.W."/>
        </authorList>
    </citation>
    <scope>NUCLEOTIDE SEQUENCE</scope>
    <source>
        <strain evidence="10">MCC335</strain>
    </source>
</reference>
<dbReference type="InterPro" id="IPR032305">
    <property type="entry name" value="GTP-bd_M"/>
</dbReference>
<dbReference type="PROSITE" id="PS51705">
    <property type="entry name" value="G_HFLX"/>
    <property type="match status" value="1"/>
</dbReference>
<sequence>MADLIDLKELQEKVILIAVSTGEEDHTEASLDELEELAATAGAVTIARVTQNRERVHPGTYLGKGKIDEVRDLIWELGATGVVCDDELSPAQLRNLEDALDTKVMDRTMVILDIFAARANTREGKIQVELAQLKYRAVRLVGMRNSLSRLGGGIGTRGPGEKKLETDRRLIHQRIGQLKEELEDVKRHREVTRQQREKNFALTAAIVGYTNAGKSTLLNRLTGAGILAEDKLFATLDPTTRSFYLEDGQQILLTDTVGFIRKLPHHLIEAFKSTLEEARYSDIILHVVDCANPQMDMQMHVVKETLRELEIVDKTVVTVFNKTDRFREMESEGQPLQQVPRDFSSDYQVRISAKTGEGLDELEKIFLTIIRSRRVLLEKVYAYSQAGRIQTIRKYGQLLEEEYRDDGIAVKAYVPAELFAGLYSD</sequence>
<feature type="domain" description="Hflx-type G" evidence="9">
    <location>
        <begin position="202"/>
        <end position="374"/>
    </location>
</feature>
<dbReference type="PANTHER" id="PTHR10229">
    <property type="entry name" value="GTP-BINDING PROTEIN HFLX"/>
    <property type="match status" value="1"/>
</dbReference>
<dbReference type="NCBIfam" id="TIGR03156">
    <property type="entry name" value="GTP_HflX"/>
    <property type="match status" value="1"/>
</dbReference>
<dbReference type="Pfam" id="PF01926">
    <property type="entry name" value="MMR_HSR1"/>
    <property type="match status" value="1"/>
</dbReference>
<evidence type="ECO:0000256" key="6">
    <source>
        <dbReference type="HAMAP-Rule" id="MF_00900"/>
    </source>
</evidence>
<feature type="binding site" evidence="7">
    <location>
        <begin position="233"/>
        <end position="237"/>
    </location>
    <ligand>
        <name>GTP</name>
        <dbReference type="ChEBI" id="CHEBI:37565"/>
    </ligand>
</feature>
<dbReference type="InterPro" id="IPR006073">
    <property type="entry name" value="GTP-bd"/>
</dbReference>
<organism evidence="10 11">
    <name type="scientific">Enterocloster citroniae</name>
    <dbReference type="NCBI Taxonomy" id="358743"/>
    <lineage>
        <taxon>Bacteria</taxon>
        <taxon>Bacillati</taxon>
        <taxon>Bacillota</taxon>
        <taxon>Clostridia</taxon>
        <taxon>Lachnospirales</taxon>
        <taxon>Lachnospiraceae</taxon>
        <taxon>Enterocloster</taxon>
    </lineage>
</organism>
<comment type="caution">
    <text evidence="10">The sequence shown here is derived from an EMBL/GenBank/DDBJ whole genome shotgun (WGS) entry which is preliminary data.</text>
</comment>
<dbReference type="PIRSF" id="PIRSF006809">
    <property type="entry name" value="GTP-binding_hflX_prd"/>
    <property type="match status" value="1"/>
</dbReference>
<dbReference type="InterPro" id="IPR025121">
    <property type="entry name" value="GTPase_HflX_N"/>
</dbReference>
<comment type="cofactor">
    <cofactor evidence="8">
        <name>Mg(2+)</name>
        <dbReference type="ChEBI" id="CHEBI:18420"/>
    </cofactor>
</comment>
<dbReference type="Proteomes" id="UP000708338">
    <property type="component" value="Unassembled WGS sequence"/>
</dbReference>
<keyword evidence="2 8" id="KW-0479">Metal-binding</keyword>
<accession>A0AA41FLR2</accession>
<dbReference type="Pfam" id="PF13167">
    <property type="entry name" value="GTP-bdg_N"/>
    <property type="match status" value="1"/>
</dbReference>
<name>A0AA41FLR2_9FIRM</name>
<evidence type="ECO:0000313" key="11">
    <source>
        <dbReference type="Proteomes" id="UP000708338"/>
    </source>
</evidence>
<dbReference type="CDD" id="cd01878">
    <property type="entry name" value="HflX"/>
    <property type="match status" value="1"/>
</dbReference>
<feature type="binding site" evidence="7">
    <location>
        <begin position="352"/>
        <end position="354"/>
    </location>
    <ligand>
        <name>GTP</name>
        <dbReference type="ChEBI" id="CHEBI:37565"/>
    </ligand>
</feature>
<dbReference type="AlphaFoldDB" id="A0AA41FLR2"/>
<feature type="binding site" evidence="8">
    <location>
        <position position="215"/>
    </location>
    <ligand>
        <name>Mg(2+)</name>
        <dbReference type="ChEBI" id="CHEBI:18420"/>
    </ligand>
</feature>
<evidence type="ECO:0000256" key="1">
    <source>
        <dbReference type="ARBA" id="ARBA00022490"/>
    </source>
</evidence>
<dbReference type="EMBL" id="WQPS01000156">
    <property type="protein sequence ID" value="MBT9813690.1"/>
    <property type="molecule type" value="Genomic_DNA"/>
</dbReference>
<dbReference type="GO" id="GO:0043022">
    <property type="term" value="F:ribosome binding"/>
    <property type="evidence" value="ECO:0007669"/>
    <property type="project" value="TreeGrafter"/>
</dbReference>
<gene>
    <name evidence="6 10" type="primary">hflX</name>
    <name evidence="10" type="ORF">GPL26_29395</name>
</gene>
<dbReference type="Pfam" id="PF16360">
    <property type="entry name" value="GTP-bdg_M"/>
    <property type="match status" value="1"/>
</dbReference>
<evidence type="ECO:0000256" key="7">
    <source>
        <dbReference type="PIRSR" id="PIRSR006809-1"/>
    </source>
</evidence>
<evidence type="ECO:0000256" key="2">
    <source>
        <dbReference type="ARBA" id="ARBA00022723"/>
    </source>
</evidence>
<dbReference type="GO" id="GO:0005525">
    <property type="term" value="F:GTP binding"/>
    <property type="evidence" value="ECO:0007669"/>
    <property type="project" value="UniProtKB-UniRule"/>
</dbReference>
<comment type="similarity">
    <text evidence="6">Belongs to the TRAFAC class OBG-HflX-like GTPase superfamily. HflX GTPase family.</text>
</comment>